<evidence type="ECO:0000259" key="8">
    <source>
        <dbReference type="PROSITE" id="PS50928"/>
    </source>
</evidence>
<dbReference type="AlphaFoldDB" id="A0A9D1CWK7"/>
<dbReference type="PROSITE" id="PS50928">
    <property type="entry name" value="ABC_TM1"/>
    <property type="match status" value="1"/>
</dbReference>
<dbReference type="GO" id="GO:0005886">
    <property type="term" value="C:plasma membrane"/>
    <property type="evidence" value="ECO:0007669"/>
    <property type="project" value="UniProtKB-SubCell"/>
</dbReference>
<evidence type="ECO:0000256" key="4">
    <source>
        <dbReference type="ARBA" id="ARBA00022692"/>
    </source>
</evidence>
<evidence type="ECO:0000313" key="9">
    <source>
        <dbReference type="EMBL" id="HIQ82369.1"/>
    </source>
</evidence>
<dbReference type="InterPro" id="IPR035906">
    <property type="entry name" value="MetI-like_sf"/>
</dbReference>
<evidence type="ECO:0000256" key="6">
    <source>
        <dbReference type="ARBA" id="ARBA00023136"/>
    </source>
</evidence>
<dbReference type="Proteomes" id="UP000824260">
    <property type="component" value="Unassembled WGS sequence"/>
</dbReference>
<dbReference type="SUPFAM" id="SSF161098">
    <property type="entry name" value="MetI-like"/>
    <property type="match status" value="1"/>
</dbReference>
<feature type="transmembrane region" description="Helical" evidence="7">
    <location>
        <begin position="186"/>
        <end position="207"/>
    </location>
</feature>
<comment type="caution">
    <text evidence="9">The sequence shown here is derived from an EMBL/GenBank/DDBJ whole genome shotgun (WGS) entry which is preliminary data.</text>
</comment>
<name>A0A9D1CWK7_9FIRM</name>
<dbReference type="EMBL" id="DVFZ01000046">
    <property type="protein sequence ID" value="HIQ82369.1"/>
    <property type="molecule type" value="Genomic_DNA"/>
</dbReference>
<dbReference type="CDD" id="cd06261">
    <property type="entry name" value="TM_PBP2"/>
    <property type="match status" value="1"/>
</dbReference>
<reference evidence="9" key="2">
    <citation type="journal article" date="2021" name="PeerJ">
        <title>Extensive microbial diversity within the chicken gut microbiome revealed by metagenomics and culture.</title>
        <authorList>
            <person name="Gilroy R."/>
            <person name="Ravi A."/>
            <person name="Getino M."/>
            <person name="Pursley I."/>
            <person name="Horton D.L."/>
            <person name="Alikhan N.F."/>
            <person name="Baker D."/>
            <person name="Gharbi K."/>
            <person name="Hall N."/>
            <person name="Watson M."/>
            <person name="Adriaenssens E.M."/>
            <person name="Foster-Nyarko E."/>
            <person name="Jarju S."/>
            <person name="Secka A."/>
            <person name="Antonio M."/>
            <person name="Oren A."/>
            <person name="Chaudhuri R.R."/>
            <person name="La Ragione R."/>
            <person name="Hildebrand F."/>
            <person name="Pallen M.J."/>
        </authorList>
    </citation>
    <scope>NUCLEOTIDE SEQUENCE</scope>
    <source>
        <strain evidence="9">ChiSjej6B24-2974</strain>
    </source>
</reference>
<dbReference type="PANTHER" id="PTHR30151">
    <property type="entry name" value="ALKANE SULFONATE ABC TRANSPORTER-RELATED, MEMBRANE SUBUNIT"/>
    <property type="match status" value="1"/>
</dbReference>
<keyword evidence="4 7" id="KW-0812">Transmembrane</keyword>
<reference evidence="9" key="1">
    <citation type="submission" date="2020-10" db="EMBL/GenBank/DDBJ databases">
        <authorList>
            <person name="Gilroy R."/>
        </authorList>
    </citation>
    <scope>NUCLEOTIDE SEQUENCE</scope>
    <source>
        <strain evidence="9">ChiSjej6B24-2974</strain>
    </source>
</reference>
<comment type="subcellular location">
    <subcellularLocation>
        <location evidence="1 7">Cell membrane</location>
        <topology evidence="1 7">Multi-pass membrane protein</topology>
    </subcellularLocation>
</comment>
<dbReference type="InterPro" id="IPR000515">
    <property type="entry name" value="MetI-like"/>
</dbReference>
<keyword evidence="3" id="KW-1003">Cell membrane</keyword>
<feature type="transmembrane region" description="Helical" evidence="7">
    <location>
        <begin position="227"/>
        <end position="247"/>
    </location>
</feature>
<organism evidence="9 10">
    <name type="scientific">Candidatus Pullichristensenella stercorigallinarum</name>
    <dbReference type="NCBI Taxonomy" id="2840909"/>
    <lineage>
        <taxon>Bacteria</taxon>
        <taxon>Bacillati</taxon>
        <taxon>Bacillota</taxon>
        <taxon>Clostridia</taxon>
        <taxon>Candidatus Pullichristensenella</taxon>
    </lineage>
</organism>
<evidence type="ECO:0000256" key="1">
    <source>
        <dbReference type="ARBA" id="ARBA00004651"/>
    </source>
</evidence>
<feature type="transmembrane region" description="Helical" evidence="7">
    <location>
        <begin position="131"/>
        <end position="149"/>
    </location>
</feature>
<dbReference type="Pfam" id="PF00528">
    <property type="entry name" value="BPD_transp_1"/>
    <property type="match status" value="1"/>
</dbReference>
<protein>
    <submittedName>
        <fullName evidence="9">ABC transporter permease subunit</fullName>
    </submittedName>
</protein>
<dbReference type="Gene3D" id="1.10.3720.10">
    <property type="entry name" value="MetI-like"/>
    <property type="match status" value="1"/>
</dbReference>
<keyword evidence="2 7" id="KW-0813">Transport</keyword>
<sequence>MTFSKNNIKKRRKDLTSIIAPLVVLAVLVIGLQIICTVFDVNAHVIPEPFDIITETVRVFPDILPHFLFTIKIVLLGFVISVPLGMLIAALLSQSKLLTSALSPIILALVITPMMTLVPLMLLWLGTDPNLRLLVIIVQATPIITFNTLNGFTHIEKEKLELGAAVGASRLQAFTKITFMSAMPQVFTGVKLGCIFSVIGAISADFVGGKIGMGTRIVYYTKYNATAVTFGCIILVAIIGLALYYAVNALERRVVLWKK</sequence>
<keyword evidence="5 7" id="KW-1133">Transmembrane helix</keyword>
<gene>
    <name evidence="9" type="ORF">IAA52_04640</name>
</gene>
<comment type="similarity">
    <text evidence="7">Belongs to the binding-protein-dependent transport system permease family.</text>
</comment>
<feature type="transmembrane region" description="Helical" evidence="7">
    <location>
        <begin position="104"/>
        <end position="125"/>
    </location>
</feature>
<evidence type="ECO:0000256" key="2">
    <source>
        <dbReference type="ARBA" id="ARBA00022448"/>
    </source>
</evidence>
<evidence type="ECO:0000313" key="10">
    <source>
        <dbReference type="Proteomes" id="UP000824260"/>
    </source>
</evidence>
<evidence type="ECO:0000256" key="5">
    <source>
        <dbReference type="ARBA" id="ARBA00022989"/>
    </source>
</evidence>
<accession>A0A9D1CWK7</accession>
<evidence type="ECO:0000256" key="3">
    <source>
        <dbReference type="ARBA" id="ARBA00022475"/>
    </source>
</evidence>
<feature type="transmembrane region" description="Helical" evidence="7">
    <location>
        <begin position="21"/>
        <end position="46"/>
    </location>
</feature>
<proteinExistence type="inferred from homology"/>
<feature type="transmembrane region" description="Helical" evidence="7">
    <location>
        <begin position="66"/>
        <end position="92"/>
    </location>
</feature>
<evidence type="ECO:0000256" key="7">
    <source>
        <dbReference type="RuleBase" id="RU363032"/>
    </source>
</evidence>
<feature type="domain" description="ABC transmembrane type-1" evidence="8">
    <location>
        <begin position="67"/>
        <end position="251"/>
    </location>
</feature>
<keyword evidence="6 7" id="KW-0472">Membrane</keyword>
<dbReference type="GO" id="GO:0055085">
    <property type="term" value="P:transmembrane transport"/>
    <property type="evidence" value="ECO:0007669"/>
    <property type="project" value="InterPro"/>
</dbReference>
<dbReference type="PANTHER" id="PTHR30151:SF20">
    <property type="entry name" value="ABC TRANSPORTER PERMEASE PROTEIN HI_0355-RELATED"/>
    <property type="match status" value="1"/>
</dbReference>